<name>A0A1Q9BY24_SYMMI</name>
<proteinExistence type="predicted"/>
<comment type="caution">
    <text evidence="1">The sequence shown here is derived from an EMBL/GenBank/DDBJ whole genome shotgun (WGS) entry which is preliminary data.</text>
</comment>
<accession>A0A1Q9BY24</accession>
<dbReference type="InterPro" id="IPR032719">
    <property type="entry name" value="WbsX"/>
</dbReference>
<evidence type="ECO:0000313" key="1">
    <source>
        <dbReference type="EMBL" id="OLP75480.1"/>
    </source>
</evidence>
<dbReference type="OrthoDB" id="412146at2759"/>
<gene>
    <name evidence="1" type="ORF">AK812_SmicGene44713</name>
</gene>
<dbReference type="AlphaFoldDB" id="A0A1Q9BY24"/>
<feature type="non-terminal residue" evidence="1">
    <location>
        <position position="161"/>
    </location>
</feature>
<dbReference type="PANTHER" id="PTHR41244">
    <property type="entry name" value="RHAMNAN SYNTHESIS F"/>
    <property type="match status" value="1"/>
</dbReference>
<protein>
    <submittedName>
        <fullName evidence="1">Uncharacterized protein</fullName>
    </submittedName>
</protein>
<dbReference type="Pfam" id="PF14307">
    <property type="entry name" value="Glyco_tran_WbsX"/>
    <property type="match status" value="1"/>
</dbReference>
<keyword evidence="2" id="KW-1185">Reference proteome</keyword>
<evidence type="ECO:0000313" key="2">
    <source>
        <dbReference type="Proteomes" id="UP000186817"/>
    </source>
</evidence>
<dbReference type="Proteomes" id="UP000186817">
    <property type="component" value="Unassembled WGS sequence"/>
</dbReference>
<dbReference type="EMBL" id="LSRX01002458">
    <property type="protein sequence ID" value="OLP75480.1"/>
    <property type="molecule type" value="Genomic_DNA"/>
</dbReference>
<dbReference type="Gene3D" id="3.20.20.80">
    <property type="entry name" value="Glycosidases"/>
    <property type="match status" value="1"/>
</dbReference>
<dbReference type="PANTHER" id="PTHR41244:SF1">
    <property type="entry name" value="GLYCOSYLTRANSFERASE"/>
    <property type="match status" value="1"/>
</dbReference>
<reference evidence="1 2" key="1">
    <citation type="submission" date="2016-02" db="EMBL/GenBank/DDBJ databases">
        <title>Genome analysis of coral dinoflagellate symbionts highlights evolutionary adaptations to a symbiotic lifestyle.</title>
        <authorList>
            <person name="Aranda M."/>
            <person name="Li Y."/>
            <person name="Liew Y.J."/>
            <person name="Baumgarten S."/>
            <person name="Simakov O."/>
            <person name="Wilson M."/>
            <person name="Piel J."/>
            <person name="Ashoor H."/>
            <person name="Bougouffa S."/>
            <person name="Bajic V.B."/>
            <person name="Ryu T."/>
            <person name="Ravasi T."/>
            <person name="Bayer T."/>
            <person name="Micklem G."/>
            <person name="Kim H."/>
            <person name="Bhak J."/>
            <person name="Lajeunesse T.C."/>
            <person name="Voolstra C.R."/>
        </authorList>
    </citation>
    <scope>NUCLEOTIDE SEQUENCE [LARGE SCALE GENOMIC DNA]</scope>
    <source>
        <strain evidence="1 2">CCMP2467</strain>
    </source>
</reference>
<organism evidence="1 2">
    <name type="scientific">Symbiodinium microadriaticum</name>
    <name type="common">Dinoflagellate</name>
    <name type="synonym">Zooxanthella microadriatica</name>
    <dbReference type="NCBI Taxonomy" id="2951"/>
    <lineage>
        <taxon>Eukaryota</taxon>
        <taxon>Sar</taxon>
        <taxon>Alveolata</taxon>
        <taxon>Dinophyceae</taxon>
        <taxon>Suessiales</taxon>
        <taxon>Symbiodiniaceae</taxon>
        <taxon>Symbiodinium</taxon>
    </lineage>
</organism>
<feature type="non-terminal residue" evidence="1">
    <location>
        <position position="1"/>
    </location>
</feature>
<sequence length="161" mass="17863">DWKALQDFKGDGLRKPLSEERGGLGFYDLMKRQVRGRQANLAKQHGVHGFSYYHYWFGGEGGHNKSVMWKVPYQVLHDGQPNLPYFFTWANEPWTRKFSGQAGEAVVAVLLVHLSYWGAATGFDGRVHGNSGAVVAVLLVHLSYWGAATGFDGRVHGNSGV</sequence>